<dbReference type="GO" id="GO:0005688">
    <property type="term" value="C:U6 snRNP"/>
    <property type="evidence" value="ECO:0007669"/>
    <property type="project" value="UniProtKB-UniRule"/>
</dbReference>
<name>A0A2X0LQR0_9BASI</name>
<protein>
    <recommendedName>
        <fullName evidence="9">LSM2-LSM8 complex subunit LSM8</fullName>
    </recommendedName>
</protein>
<comment type="similarity">
    <text evidence="2 9">Belongs to the snRNP Sm proteins family.</text>
</comment>
<dbReference type="STRING" id="289078.A0A2X0LQR0"/>
<dbReference type="GO" id="GO:0071011">
    <property type="term" value="C:precatalytic spliceosome"/>
    <property type="evidence" value="ECO:0007669"/>
    <property type="project" value="TreeGrafter"/>
</dbReference>
<dbReference type="PANTHER" id="PTHR15588">
    <property type="entry name" value="LSM1"/>
    <property type="match status" value="1"/>
</dbReference>
<evidence type="ECO:0000256" key="2">
    <source>
        <dbReference type="ARBA" id="ARBA00006850"/>
    </source>
</evidence>
<dbReference type="InterPro" id="IPR044642">
    <property type="entry name" value="PTHR15588"/>
</dbReference>
<comment type="subunit">
    <text evidence="9">LSm subunits form a heteromer with a doughnut shape.</text>
</comment>
<dbReference type="EMBL" id="FMWP01000096">
    <property type="protein sequence ID" value="SCZ98553.1"/>
    <property type="molecule type" value="Genomic_DNA"/>
</dbReference>
<dbReference type="InterPro" id="IPR034103">
    <property type="entry name" value="Lsm8"/>
</dbReference>
<gene>
    <name evidence="9" type="primary">LSM8</name>
    <name evidence="12" type="ORF">BZ3500_MVSOF-1268-A1-R1_CHR3-1G05460</name>
</gene>
<dbReference type="SMART" id="SM00651">
    <property type="entry name" value="Sm"/>
    <property type="match status" value="1"/>
</dbReference>
<reference evidence="13" key="1">
    <citation type="submission" date="2016-10" db="EMBL/GenBank/DDBJ databases">
        <authorList>
            <person name="Jeantristanb JTB J.-T."/>
            <person name="Ricardo R."/>
        </authorList>
    </citation>
    <scope>NUCLEOTIDE SEQUENCE [LARGE SCALE GENOMIC DNA]</scope>
</reference>
<dbReference type="Proteomes" id="UP000249723">
    <property type="component" value="Unassembled WGS sequence"/>
</dbReference>
<keyword evidence="6 9" id="KW-0508">mRNA splicing</keyword>
<dbReference type="CDD" id="cd01727">
    <property type="entry name" value="LSm8"/>
    <property type="match status" value="1"/>
</dbReference>
<evidence type="ECO:0000256" key="8">
    <source>
        <dbReference type="ARBA" id="ARBA00023274"/>
    </source>
</evidence>
<keyword evidence="3 9" id="KW-0507">mRNA processing</keyword>
<dbReference type="InterPro" id="IPR001163">
    <property type="entry name" value="Sm_dom_euk/arc"/>
</dbReference>
<evidence type="ECO:0000256" key="3">
    <source>
        <dbReference type="ARBA" id="ARBA00022664"/>
    </source>
</evidence>
<keyword evidence="7 9" id="KW-0539">Nucleus</keyword>
<feature type="region of interest" description="Disordered" evidence="10">
    <location>
        <begin position="1"/>
        <end position="90"/>
    </location>
</feature>
<evidence type="ECO:0000256" key="6">
    <source>
        <dbReference type="ARBA" id="ARBA00023187"/>
    </source>
</evidence>
<evidence type="ECO:0000256" key="9">
    <source>
        <dbReference type="RuleBase" id="RU365048"/>
    </source>
</evidence>
<feature type="domain" description="Sm" evidence="11">
    <location>
        <begin position="110"/>
        <end position="186"/>
    </location>
</feature>
<evidence type="ECO:0000256" key="1">
    <source>
        <dbReference type="ARBA" id="ARBA00004123"/>
    </source>
</evidence>
<evidence type="ECO:0000313" key="12">
    <source>
        <dbReference type="EMBL" id="SCZ98553.1"/>
    </source>
</evidence>
<dbReference type="AlphaFoldDB" id="A0A2X0LQR0"/>
<evidence type="ECO:0000313" key="13">
    <source>
        <dbReference type="Proteomes" id="UP000249723"/>
    </source>
</evidence>
<dbReference type="GO" id="GO:0000398">
    <property type="term" value="P:mRNA splicing, via spliceosome"/>
    <property type="evidence" value="ECO:0007669"/>
    <property type="project" value="UniProtKB-UniRule"/>
</dbReference>
<dbReference type="Gene3D" id="2.30.30.100">
    <property type="match status" value="1"/>
</dbReference>
<feature type="compositionally biased region" description="Basic and acidic residues" evidence="10">
    <location>
        <begin position="1"/>
        <end position="15"/>
    </location>
</feature>
<evidence type="ECO:0000256" key="4">
    <source>
        <dbReference type="ARBA" id="ARBA00022728"/>
    </source>
</evidence>
<evidence type="ECO:0000256" key="5">
    <source>
        <dbReference type="ARBA" id="ARBA00022884"/>
    </source>
</evidence>
<dbReference type="GO" id="GO:0003729">
    <property type="term" value="F:mRNA binding"/>
    <property type="evidence" value="ECO:0007669"/>
    <property type="project" value="TreeGrafter"/>
</dbReference>
<evidence type="ECO:0000256" key="10">
    <source>
        <dbReference type="SAM" id="MobiDB-lite"/>
    </source>
</evidence>
<dbReference type="PROSITE" id="PS52002">
    <property type="entry name" value="SM"/>
    <property type="match status" value="1"/>
</dbReference>
<feature type="compositionally biased region" description="Polar residues" evidence="10">
    <location>
        <begin position="17"/>
        <end position="29"/>
    </location>
</feature>
<keyword evidence="8 9" id="KW-0687">Ribonucleoprotein</keyword>
<dbReference type="PANTHER" id="PTHR15588:SF9">
    <property type="entry name" value="U6 SNRNA-ASSOCIATED SM-LIKE PROTEIN LSM8"/>
    <property type="match status" value="1"/>
</dbReference>
<organism evidence="12 13">
    <name type="scientific">Microbotryum saponariae</name>
    <dbReference type="NCBI Taxonomy" id="289078"/>
    <lineage>
        <taxon>Eukaryota</taxon>
        <taxon>Fungi</taxon>
        <taxon>Dikarya</taxon>
        <taxon>Basidiomycota</taxon>
        <taxon>Pucciniomycotina</taxon>
        <taxon>Microbotryomycetes</taxon>
        <taxon>Microbotryales</taxon>
        <taxon>Microbotryaceae</taxon>
        <taxon>Microbotryum</taxon>
    </lineage>
</organism>
<dbReference type="FunFam" id="2.30.30.100:FF:000027">
    <property type="entry name" value="U6 snRNA-associated Sm-like protein LSm8"/>
    <property type="match status" value="1"/>
</dbReference>
<keyword evidence="13" id="KW-1185">Reference proteome</keyword>
<keyword evidence="5 9" id="KW-0694">RNA-binding</keyword>
<feature type="compositionally biased region" description="Pro residues" evidence="10">
    <location>
        <begin position="31"/>
        <end position="52"/>
    </location>
</feature>
<comment type="subcellular location">
    <subcellularLocation>
        <location evidence="1 9">Nucleus</location>
    </subcellularLocation>
</comment>
<dbReference type="InterPro" id="IPR047575">
    <property type="entry name" value="Sm"/>
</dbReference>
<sequence length="206" mass="22417">MRLRGREAASHRAERTNAPSHALNPQSSIPHPRPIPVTPSPRHPVTPSPRHPVTPSLGTPGSPQPATSLGHLATVSQLRKRSRRSNAGRVSELRARERLCVFVRGHEGVLITNALTAYVDKRVLVITQDGRTIVGTFAGFDQTTNIILSSSTERIYSLEEGVDEQALGLFVVRGDNITLIGELDEVADKAVDLSTVRAEPIQEIVH</sequence>
<dbReference type="SUPFAM" id="SSF50182">
    <property type="entry name" value="Sm-like ribonucleoproteins"/>
    <property type="match status" value="1"/>
</dbReference>
<comment type="function">
    <text evidence="9">Plays role in pre-mRNA splicing as component of the U4/U6-U5 tri-snRNP complex that is involved in spliceosome assembly, and as component of the precatalytic spliceosome (spliceosome B complex). The heptameric LSM2-8 complex binds specifically to the 3'-terminal U-tract of U6 snRNA.</text>
</comment>
<evidence type="ECO:0000256" key="7">
    <source>
        <dbReference type="ARBA" id="ARBA00023242"/>
    </source>
</evidence>
<feature type="compositionally biased region" description="Polar residues" evidence="10">
    <location>
        <begin position="56"/>
        <end position="67"/>
    </location>
</feature>
<evidence type="ECO:0000259" key="11">
    <source>
        <dbReference type="PROSITE" id="PS52002"/>
    </source>
</evidence>
<proteinExistence type="inferred from homology"/>
<accession>A0A2X0LQR0</accession>
<dbReference type="GO" id="GO:0046540">
    <property type="term" value="C:U4/U6 x U5 tri-snRNP complex"/>
    <property type="evidence" value="ECO:0007669"/>
    <property type="project" value="UniProtKB-UniRule"/>
</dbReference>
<keyword evidence="4 9" id="KW-0747">Spliceosome</keyword>
<dbReference type="Pfam" id="PF01423">
    <property type="entry name" value="LSM"/>
    <property type="match status" value="1"/>
</dbReference>
<dbReference type="InterPro" id="IPR010920">
    <property type="entry name" value="LSM_dom_sf"/>
</dbReference>